<dbReference type="GO" id="GO:0004674">
    <property type="term" value="F:protein serine/threonine kinase activity"/>
    <property type="evidence" value="ECO:0007669"/>
    <property type="project" value="UniProtKB-KW"/>
</dbReference>
<dbReference type="Proteomes" id="UP000191285">
    <property type="component" value="Unassembled WGS sequence"/>
</dbReference>
<feature type="compositionally biased region" description="Basic and acidic residues" evidence="12">
    <location>
        <begin position="1009"/>
        <end position="1021"/>
    </location>
</feature>
<gene>
    <name evidence="14" type="ORF">PENSTE_c006G07364</name>
</gene>
<evidence type="ECO:0000313" key="15">
    <source>
        <dbReference type="Proteomes" id="UP000191285"/>
    </source>
</evidence>
<feature type="domain" description="Protein kinase" evidence="13">
    <location>
        <begin position="49"/>
        <end position="329"/>
    </location>
</feature>
<accession>A0A1V6TFK9</accession>
<comment type="subcellular location">
    <subcellularLocation>
        <location evidence="1">Cytoplasm</location>
    </subcellularLocation>
</comment>
<feature type="compositionally biased region" description="Basic and acidic residues" evidence="12">
    <location>
        <begin position="791"/>
        <end position="817"/>
    </location>
</feature>
<sequence length="1021" mass="112406">MSSFHSSRQAHQSHAASRQFPAYNPVAAANAPAGTFLPGTKVQVGSHRVVIEKYLSEGGFAHVYVVRLPKPVNGTETAVLKRVAVPDKSALANMRTEVETMKKLKGHRHIVKYIDSHASQLNGGGYEVFLLMEFCGGGGLIDFMNTRLQNRLTEPEIIKIFSDCAEGVACMHYLKPPLLHRDLKVENVLISGKGSSAIYKLCDFGSSAPPRPAATSAAEGRLIEDDVQRHTTLQYRSPEMIDVYRKQPIDEKSDIWALGVLLYKLCYYTTPFEEVGQMAILNASFKYPSYPRFSDRLKMFIGAASMLRENPQKRPNIYEVVREVCHMQGKEVPIRDIYSNRTASEARKNQELPPTPTDAPPVGAVYSPPVEETRVIPEIAPMRRGRPGKPQSSHDSAKPSPSPYRDSPKDTTSNDPFAALDGGAAARSRKADELSKRFPTLDQFDILHERGDKFDFEATANDKSEDKELSQRLTNALADQAFARQTSPERPTRHEPSSHRQSQVSPVRQPQEASARQSTPLYQPTPKRPAMVSTGTMTSPAQTPRLQEPSFSSRPIYRFPASDQDRPSSQPRTQEEQKKAPSPPSSTLRPEASPRLSSDRLSNLSSSARPSMEALRRPSALDANDPVGRSKSATAKPRPVSVQAGYSTREPEASRSSIDLSQYEGGAPLRPTRTEMDREYDQANISSDMDYLRVKEEEENNRKREKRSSSGAKHSKRTSLSSLSLSGSKNLFAGRFGDAFRRFESTNSHEKSSATPTSEEAPRTSLMSDTEATNDNAEPYEDAVLDDLDREDIPPEMRRELERRRLSQEEKRVANAAAEYRRRVAENDGGKGGAEIHRSRAIQNRVQTFLGETNKPAVAPKTASGYGKYTESPVLPANQGDGQPTPNKIPVSRTPGPAYGSREGAGPIPDRREGASAPAGLPRTVTSASTGYSSSPRPPSRSAAPPAAPPKPKNLRVGVSDAPRPGTGASNDRSPSFQPNPASPGEDWEANFSRRFPSLSGIEMETEIEIPKFPKLKTREV</sequence>
<evidence type="ECO:0000313" key="14">
    <source>
        <dbReference type="EMBL" id="OQE25145.1"/>
    </source>
</evidence>
<feature type="compositionally biased region" description="Basic and acidic residues" evidence="12">
    <location>
        <begin position="690"/>
        <end position="702"/>
    </location>
</feature>
<dbReference type="InterPro" id="IPR000719">
    <property type="entry name" value="Prot_kinase_dom"/>
</dbReference>
<evidence type="ECO:0000256" key="11">
    <source>
        <dbReference type="ARBA" id="ARBA00048679"/>
    </source>
</evidence>
<dbReference type="FunFam" id="1.10.510.10:FF:000441">
    <property type="entry name" value="Serine/threonine protein kinase"/>
    <property type="match status" value="1"/>
</dbReference>
<feature type="compositionally biased region" description="Low complexity" evidence="12">
    <location>
        <begin position="593"/>
        <end position="609"/>
    </location>
</feature>
<dbReference type="EMBL" id="MLKD01000006">
    <property type="protein sequence ID" value="OQE25145.1"/>
    <property type="molecule type" value="Genomic_DNA"/>
</dbReference>
<feature type="region of interest" description="Disordered" evidence="12">
    <location>
        <begin position="845"/>
        <end position="1021"/>
    </location>
</feature>
<feature type="compositionally biased region" description="Polar residues" evidence="12">
    <location>
        <begin position="533"/>
        <end position="553"/>
    </location>
</feature>
<keyword evidence="6" id="KW-0808">Transferase</keyword>
<feature type="compositionally biased region" description="Polar residues" evidence="12">
    <location>
        <begin position="968"/>
        <end position="980"/>
    </location>
</feature>
<evidence type="ECO:0000256" key="2">
    <source>
        <dbReference type="ARBA" id="ARBA00012513"/>
    </source>
</evidence>
<dbReference type="GO" id="GO:0000147">
    <property type="term" value="P:actin cortical patch assembly"/>
    <property type="evidence" value="ECO:0007669"/>
    <property type="project" value="TreeGrafter"/>
</dbReference>
<dbReference type="GO" id="GO:0005737">
    <property type="term" value="C:cytoplasm"/>
    <property type="evidence" value="ECO:0007669"/>
    <property type="project" value="UniProtKB-SubCell"/>
</dbReference>
<feature type="compositionally biased region" description="Polar residues" evidence="12">
    <location>
        <begin position="499"/>
        <end position="522"/>
    </location>
</feature>
<dbReference type="GO" id="GO:0005524">
    <property type="term" value="F:ATP binding"/>
    <property type="evidence" value="ECO:0007669"/>
    <property type="project" value="UniProtKB-KW"/>
</dbReference>
<comment type="catalytic activity">
    <reaction evidence="11">
        <text>L-seryl-[protein] + ATP = O-phospho-L-seryl-[protein] + ADP + H(+)</text>
        <dbReference type="Rhea" id="RHEA:17989"/>
        <dbReference type="Rhea" id="RHEA-COMP:9863"/>
        <dbReference type="Rhea" id="RHEA-COMP:11604"/>
        <dbReference type="ChEBI" id="CHEBI:15378"/>
        <dbReference type="ChEBI" id="CHEBI:29999"/>
        <dbReference type="ChEBI" id="CHEBI:30616"/>
        <dbReference type="ChEBI" id="CHEBI:83421"/>
        <dbReference type="ChEBI" id="CHEBI:456216"/>
        <dbReference type="EC" id="2.7.11.1"/>
    </reaction>
</comment>
<feature type="region of interest" description="Disordered" evidence="12">
    <location>
        <begin position="744"/>
        <end position="817"/>
    </location>
</feature>
<dbReference type="EC" id="2.7.11.1" evidence="2"/>
<comment type="catalytic activity">
    <reaction evidence="10">
        <text>L-threonyl-[protein] + ATP = O-phospho-L-threonyl-[protein] + ADP + H(+)</text>
        <dbReference type="Rhea" id="RHEA:46608"/>
        <dbReference type="Rhea" id="RHEA-COMP:11060"/>
        <dbReference type="Rhea" id="RHEA-COMP:11605"/>
        <dbReference type="ChEBI" id="CHEBI:15378"/>
        <dbReference type="ChEBI" id="CHEBI:30013"/>
        <dbReference type="ChEBI" id="CHEBI:30616"/>
        <dbReference type="ChEBI" id="CHEBI:61977"/>
        <dbReference type="ChEBI" id="CHEBI:456216"/>
        <dbReference type="EC" id="2.7.11.1"/>
    </reaction>
</comment>
<keyword evidence="9" id="KW-0067">ATP-binding</keyword>
<keyword evidence="8" id="KW-0418">Kinase</keyword>
<evidence type="ECO:0000256" key="8">
    <source>
        <dbReference type="ARBA" id="ARBA00022777"/>
    </source>
</evidence>
<reference evidence="15" key="1">
    <citation type="journal article" date="2017" name="Nat. Microbiol.">
        <title>Global analysis of biosynthetic gene clusters reveals vast potential of secondary metabolite production in Penicillium species.</title>
        <authorList>
            <person name="Nielsen J.C."/>
            <person name="Grijseels S."/>
            <person name="Prigent S."/>
            <person name="Ji B."/>
            <person name="Dainat J."/>
            <person name="Nielsen K.F."/>
            <person name="Frisvad J.C."/>
            <person name="Workman M."/>
            <person name="Nielsen J."/>
        </authorList>
    </citation>
    <scope>NUCLEOTIDE SEQUENCE [LARGE SCALE GENOMIC DNA]</scope>
    <source>
        <strain evidence="15">IBT 24891</strain>
    </source>
</reference>
<dbReference type="InterPro" id="IPR011009">
    <property type="entry name" value="Kinase-like_dom_sf"/>
</dbReference>
<keyword evidence="3" id="KW-0963">Cytoplasm</keyword>
<name>A0A1V6TFK9_9EURO</name>
<evidence type="ECO:0000256" key="10">
    <source>
        <dbReference type="ARBA" id="ARBA00047899"/>
    </source>
</evidence>
<dbReference type="Gene3D" id="1.10.510.10">
    <property type="entry name" value="Transferase(Phosphotransferase) domain 1"/>
    <property type="match status" value="1"/>
</dbReference>
<dbReference type="SMART" id="SM00220">
    <property type="entry name" value="S_TKc"/>
    <property type="match status" value="1"/>
</dbReference>
<dbReference type="STRING" id="303698.A0A1V6TFK9"/>
<dbReference type="PROSITE" id="PS00108">
    <property type="entry name" value="PROTEIN_KINASE_ST"/>
    <property type="match status" value="1"/>
</dbReference>
<dbReference type="AlphaFoldDB" id="A0A1V6TFK9"/>
<keyword evidence="15" id="KW-1185">Reference proteome</keyword>
<dbReference type="GO" id="GO:0007015">
    <property type="term" value="P:actin filament organization"/>
    <property type="evidence" value="ECO:0007669"/>
    <property type="project" value="TreeGrafter"/>
</dbReference>
<dbReference type="PROSITE" id="PS50011">
    <property type="entry name" value="PROTEIN_KINASE_DOM"/>
    <property type="match status" value="1"/>
</dbReference>
<evidence type="ECO:0000256" key="3">
    <source>
        <dbReference type="ARBA" id="ARBA00022490"/>
    </source>
</evidence>
<feature type="compositionally biased region" description="Acidic residues" evidence="12">
    <location>
        <begin position="778"/>
        <end position="790"/>
    </location>
</feature>
<keyword evidence="5" id="KW-0597">Phosphoprotein</keyword>
<protein>
    <recommendedName>
        <fullName evidence="2">non-specific serine/threonine protein kinase</fullName>
        <ecNumber evidence="2">2.7.11.1</ecNumber>
    </recommendedName>
</protein>
<evidence type="ECO:0000259" key="13">
    <source>
        <dbReference type="PROSITE" id="PS50011"/>
    </source>
</evidence>
<dbReference type="SUPFAM" id="SSF56112">
    <property type="entry name" value="Protein kinase-like (PK-like)"/>
    <property type="match status" value="1"/>
</dbReference>
<feature type="compositionally biased region" description="Polar residues" evidence="12">
    <location>
        <begin position="765"/>
        <end position="776"/>
    </location>
</feature>
<dbReference type="Pfam" id="PF00069">
    <property type="entry name" value="Pkinase"/>
    <property type="match status" value="1"/>
</dbReference>
<proteinExistence type="predicted"/>
<feature type="region of interest" description="Disordered" evidence="12">
    <location>
        <begin position="344"/>
        <end position="433"/>
    </location>
</feature>
<organism evidence="14 15">
    <name type="scientific">Penicillium steckii</name>
    <dbReference type="NCBI Taxonomy" id="303698"/>
    <lineage>
        <taxon>Eukaryota</taxon>
        <taxon>Fungi</taxon>
        <taxon>Dikarya</taxon>
        <taxon>Ascomycota</taxon>
        <taxon>Pezizomycotina</taxon>
        <taxon>Eurotiomycetes</taxon>
        <taxon>Eurotiomycetidae</taxon>
        <taxon>Eurotiales</taxon>
        <taxon>Aspergillaceae</taxon>
        <taxon>Penicillium</taxon>
    </lineage>
</organism>
<evidence type="ECO:0000256" key="1">
    <source>
        <dbReference type="ARBA" id="ARBA00004496"/>
    </source>
</evidence>
<keyword evidence="4" id="KW-0723">Serine/threonine-protein kinase</keyword>
<evidence type="ECO:0000256" key="9">
    <source>
        <dbReference type="ARBA" id="ARBA00022840"/>
    </source>
</evidence>
<feature type="compositionally biased region" description="Basic and acidic residues" evidence="12">
    <location>
        <begin position="672"/>
        <end position="681"/>
    </location>
</feature>
<evidence type="ECO:0000256" key="7">
    <source>
        <dbReference type="ARBA" id="ARBA00022741"/>
    </source>
</evidence>
<keyword evidence="7" id="KW-0547">Nucleotide-binding</keyword>
<evidence type="ECO:0000256" key="6">
    <source>
        <dbReference type="ARBA" id="ARBA00022679"/>
    </source>
</evidence>
<feature type="compositionally biased region" description="Low complexity" evidence="12">
    <location>
        <begin position="719"/>
        <end position="730"/>
    </location>
</feature>
<feature type="compositionally biased region" description="Basic and acidic residues" evidence="12">
    <location>
        <begin position="457"/>
        <end position="470"/>
    </location>
</feature>
<dbReference type="OrthoDB" id="2018507at2759"/>
<dbReference type="InterPro" id="IPR008271">
    <property type="entry name" value="Ser/Thr_kinase_AS"/>
</dbReference>
<comment type="caution">
    <text evidence="14">The sequence shown here is derived from an EMBL/GenBank/DDBJ whole genome shotgun (WGS) entry which is preliminary data.</text>
</comment>
<evidence type="ECO:0000256" key="5">
    <source>
        <dbReference type="ARBA" id="ARBA00022553"/>
    </source>
</evidence>
<evidence type="ECO:0000256" key="4">
    <source>
        <dbReference type="ARBA" id="ARBA00022527"/>
    </source>
</evidence>
<feature type="region of interest" description="Disordered" evidence="12">
    <location>
        <begin position="457"/>
        <end position="730"/>
    </location>
</feature>
<evidence type="ECO:0000256" key="12">
    <source>
        <dbReference type="SAM" id="MobiDB-lite"/>
    </source>
</evidence>
<dbReference type="PANTHER" id="PTHR22967:SF57">
    <property type="entry name" value="AUXILIN, ISOFORM A-RELATED"/>
    <property type="match status" value="1"/>
</dbReference>
<dbReference type="CDD" id="cd14037">
    <property type="entry name" value="STKc_NAK_like"/>
    <property type="match status" value="1"/>
</dbReference>
<dbReference type="PANTHER" id="PTHR22967">
    <property type="entry name" value="SERINE/THREONINE PROTEIN KINASE"/>
    <property type="match status" value="1"/>
</dbReference>